<dbReference type="InterPro" id="IPR024129">
    <property type="entry name" value="Sphingomy_SMPD4"/>
</dbReference>
<dbReference type="AlphaFoldDB" id="A0AAD3DI22"/>
<evidence type="ECO:0000313" key="5">
    <source>
        <dbReference type="EMBL" id="GFR42236.1"/>
    </source>
</evidence>
<comment type="subcellular location">
    <subcellularLocation>
        <location evidence="1">Membrane</location>
        <topology evidence="1">Single-pass membrane protein</topology>
    </subcellularLocation>
</comment>
<keyword evidence="3" id="KW-1133">Transmembrane helix</keyword>
<feature type="non-terminal residue" evidence="5">
    <location>
        <position position="1"/>
    </location>
</feature>
<dbReference type="Proteomes" id="UP001054857">
    <property type="component" value="Unassembled WGS sequence"/>
</dbReference>
<keyword evidence="6" id="KW-1185">Reference proteome</keyword>
<evidence type="ECO:0000313" key="6">
    <source>
        <dbReference type="Proteomes" id="UP001054857"/>
    </source>
</evidence>
<keyword evidence="2" id="KW-0812">Transmembrane</keyword>
<dbReference type="GO" id="GO:0046513">
    <property type="term" value="P:ceramide biosynthetic process"/>
    <property type="evidence" value="ECO:0007669"/>
    <property type="project" value="TreeGrafter"/>
</dbReference>
<sequence>PYYLLLKTYLDYFLPRSVGGGAADRTSAVSGAAAGASSSIGSGLSGLSYGMGLGADGAAAASTASWASYKPTLTAAAAGPDSRGAVLLSILVEFLLTDVAEPLPSLAADRVSGVVQPGSAGPAAAPGLMVGGGMAGVTSPVGAGLMGVSSPPTPVSVATPPSVRMLTYQPPSEELVEGLVTLVRYVHVVE</sequence>
<evidence type="ECO:0000256" key="2">
    <source>
        <dbReference type="ARBA" id="ARBA00022692"/>
    </source>
</evidence>
<evidence type="ECO:0000256" key="1">
    <source>
        <dbReference type="ARBA" id="ARBA00004167"/>
    </source>
</evidence>
<name>A0AAD3DI22_9CHLO</name>
<dbReference type="EMBL" id="BMAR01000003">
    <property type="protein sequence ID" value="GFR42236.1"/>
    <property type="molecule type" value="Genomic_DNA"/>
</dbReference>
<protein>
    <submittedName>
        <fullName evidence="5">Uncharacterized protein</fullName>
    </submittedName>
</protein>
<feature type="non-terminal residue" evidence="5">
    <location>
        <position position="190"/>
    </location>
</feature>
<dbReference type="GO" id="GO:0046475">
    <property type="term" value="P:glycerophospholipid catabolic process"/>
    <property type="evidence" value="ECO:0007669"/>
    <property type="project" value="TreeGrafter"/>
</dbReference>
<dbReference type="PANTHER" id="PTHR12988:SF6">
    <property type="entry name" value="SPHINGOMYELIN PHOSPHODIESTERASE 4"/>
    <property type="match status" value="1"/>
</dbReference>
<proteinExistence type="predicted"/>
<dbReference type="GO" id="GO:0050290">
    <property type="term" value="F:sphingomyelin phosphodiesterase D activity"/>
    <property type="evidence" value="ECO:0007669"/>
    <property type="project" value="InterPro"/>
</dbReference>
<reference evidence="5 6" key="1">
    <citation type="journal article" date="2021" name="Sci. Rep.">
        <title>Genome sequencing of the multicellular alga Astrephomene provides insights into convergent evolution of germ-soma differentiation.</title>
        <authorList>
            <person name="Yamashita S."/>
            <person name="Yamamoto K."/>
            <person name="Matsuzaki R."/>
            <person name="Suzuki S."/>
            <person name="Yamaguchi H."/>
            <person name="Hirooka S."/>
            <person name="Minakuchi Y."/>
            <person name="Miyagishima S."/>
            <person name="Kawachi M."/>
            <person name="Toyoda A."/>
            <person name="Nozaki H."/>
        </authorList>
    </citation>
    <scope>NUCLEOTIDE SEQUENCE [LARGE SCALE GENOMIC DNA]</scope>
    <source>
        <strain evidence="5 6">NIES-4017</strain>
    </source>
</reference>
<gene>
    <name evidence="5" type="ORF">Agub_g3130</name>
</gene>
<keyword evidence="4" id="KW-0472">Membrane</keyword>
<evidence type="ECO:0000256" key="4">
    <source>
        <dbReference type="ARBA" id="ARBA00023136"/>
    </source>
</evidence>
<organism evidence="5 6">
    <name type="scientific">Astrephomene gubernaculifera</name>
    <dbReference type="NCBI Taxonomy" id="47775"/>
    <lineage>
        <taxon>Eukaryota</taxon>
        <taxon>Viridiplantae</taxon>
        <taxon>Chlorophyta</taxon>
        <taxon>core chlorophytes</taxon>
        <taxon>Chlorophyceae</taxon>
        <taxon>CS clade</taxon>
        <taxon>Chlamydomonadales</taxon>
        <taxon>Astrephomenaceae</taxon>
        <taxon>Astrephomene</taxon>
    </lineage>
</organism>
<accession>A0AAD3DI22</accession>
<evidence type="ECO:0000256" key="3">
    <source>
        <dbReference type="ARBA" id="ARBA00022989"/>
    </source>
</evidence>
<dbReference type="GO" id="GO:0006685">
    <property type="term" value="P:sphingomyelin catabolic process"/>
    <property type="evidence" value="ECO:0007669"/>
    <property type="project" value="TreeGrafter"/>
</dbReference>
<dbReference type="GO" id="GO:0016020">
    <property type="term" value="C:membrane"/>
    <property type="evidence" value="ECO:0007669"/>
    <property type="project" value="UniProtKB-SubCell"/>
</dbReference>
<comment type="caution">
    <text evidence="5">The sequence shown here is derived from an EMBL/GenBank/DDBJ whole genome shotgun (WGS) entry which is preliminary data.</text>
</comment>
<dbReference type="PANTHER" id="PTHR12988">
    <property type="entry name" value="SPHINGOMYELIN PHOSPHODIESTERASE 4"/>
    <property type="match status" value="1"/>
</dbReference>